<name>A0A927BBE8_9BACT</name>
<comment type="caution">
    <text evidence="4">The sequence shown here is derived from an EMBL/GenBank/DDBJ whole genome shotgun (WGS) entry which is preliminary data.</text>
</comment>
<organism evidence="4 5">
    <name type="scientific">Hymenobacter montanus</name>
    <dbReference type="NCBI Taxonomy" id="2771359"/>
    <lineage>
        <taxon>Bacteria</taxon>
        <taxon>Pseudomonadati</taxon>
        <taxon>Bacteroidota</taxon>
        <taxon>Cytophagia</taxon>
        <taxon>Cytophagales</taxon>
        <taxon>Hymenobacteraceae</taxon>
        <taxon>Hymenobacter</taxon>
    </lineage>
</organism>
<dbReference type="PROSITE" id="PS50930">
    <property type="entry name" value="HTH_LYTTR"/>
    <property type="match status" value="1"/>
</dbReference>
<gene>
    <name evidence="4" type="ORF">IC235_03780</name>
</gene>
<dbReference type="SUPFAM" id="SSF52172">
    <property type="entry name" value="CheY-like"/>
    <property type="match status" value="1"/>
</dbReference>
<dbReference type="PANTHER" id="PTHR37299:SF1">
    <property type="entry name" value="STAGE 0 SPORULATION PROTEIN A HOMOLOG"/>
    <property type="match status" value="1"/>
</dbReference>
<dbReference type="Pfam" id="PF04397">
    <property type="entry name" value="LytTR"/>
    <property type="match status" value="1"/>
</dbReference>
<evidence type="ECO:0000256" key="1">
    <source>
        <dbReference type="PROSITE-ProRule" id="PRU00169"/>
    </source>
</evidence>
<dbReference type="AlphaFoldDB" id="A0A927BBE8"/>
<dbReference type="PROSITE" id="PS50110">
    <property type="entry name" value="RESPONSE_REGULATORY"/>
    <property type="match status" value="1"/>
</dbReference>
<evidence type="ECO:0000259" key="2">
    <source>
        <dbReference type="PROSITE" id="PS50110"/>
    </source>
</evidence>
<dbReference type="SMART" id="SM00448">
    <property type="entry name" value="REC"/>
    <property type="match status" value="1"/>
</dbReference>
<sequence length="227" mass="25647">MNCLVVDDEPFAHTVIEEFSRSLPLLHLLNGCFHALEAIEVIHTQAIDIIFLDIDMPKISGLELIRTLPVKPQIILTTAYSEYALEGFELDVCDYLLKPFSFERFLKSVNRALSRLPLASPVEESPATDHLLLKAGKQTHRIYFSEIYYVESYGSYVKVHLKDRLIVSLDSIKNLEALLPPQSFVRIHKSYLIALDKVATIAANYVVINGAKLPVGAVYKMNLTKMK</sequence>
<dbReference type="GO" id="GO:0000156">
    <property type="term" value="F:phosphorelay response regulator activity"/>
    <property type="evidence" value="ECO:0007669"/>
    <property type="project" value="InterPro"/>
</dbReference>
<feature type="modified residue" description="4-aspartylphosphate" evidence="1">
    <location>
        <position position="53"/>
    </location>
</feature>
<dbReference type="EMBL" id="JACXAD010000003">
    <property type="protein sequence ID" value="MBD2767012.1"/>
    <property type="molecule type" value="Genomic_DNA"/>
</dbReference>
<evidence type="ECO:0000313" key="5">
    <source>
        <dbReference type="Proteomes" id="UP000612233"/>
    </source>
</evidence>
<dbReference type="InterPro" id="IPR046947">
    <property type="entry name" value="LytR-like"/>
</dbReference>
<evidence type="ECO:0000259" key="3">
    <source>
        <dbReference type="PROSITE" id="PS50930"/>
    </source>
</evidence>
<dbReference type="InterPro" id="IPR011006">
    <property type="entry name" value="CheY-like_superfamily"/>
</dbReference>
<dbReference type="InterPro" id="IPR007492">
    <property type="entry name" value="LytTR_DNA-bd_dom"/>
</dbReference>
<keyword evidence="5" id="KW-1185">Reference proteome</keyword>
<evidence type="ECO:0000313" key="4">
    <source>
        <dbReference type="EMBL" id="MBD2767012.1"/>
    </source>
</evidence>
<dbReference type="InterPro" id="IPR001789">
    <property type="entry name" value="Sig_transdc_resp-reg_receiver"/>
</dbReference>
<dbReference type="Proteomes" id="UP000612233">
    <property type="component" value="Unassembled WGS sequence"/>
</dbReference>
<dbReference type="Pfam" id="PF00072">
    <property type="entry name" value="Response_reg"/>
    <property type="match status" value="1"/>
</dbReference>
<dbReference type="SMART" id="SM00850">
    <property type="entry name" value="LytTR"/>
    <property type="match status" value="1"/>
</dbReference>
<keyword evidence="1" id="KW-0597">Phosphoprotein</keyword>
<accession>A0A927BBE8</accession>
<dbReference type="PANTHER" id="PTHR37299">
    <property type="entry name" value="TRANSCRIPTIONAL REGULATOR-RELATED"/>
    <property type="match status" value="1"/>
</dbReference>
<proteinExistence type="predicted"/>
<dbReference type="Gene3D" id="2.40.50.1020">
    <property type="entry name" value="LytTr DNA-binding domain"/>
    <property type="match status" value="1"/>
</dbReference>
<feature type="domain" description="HTH LytTR-type" evidence="3">
    <location>
        <begin position="131"/>
        <end position="201"/>
    </location>
</feature>
<feature type="domain" description="Response regulatory" evidence="2">
    <location>
        <begin position="2"/>
        <end position="113"/>
    </location>
</feature>
<dbReference type="GO" id="GO:0003677">
    <property type="term" value="F:DNA binding"/>
    <property type="evidence" value="ECO:0007669"/>
    <property type="project" value="InterPro"/>
</dbReference>
<reference evidence="4" key="1">
    <citation type="submission" date="2020-09" db="EMBL/GenBank/DDBJ databases">
        <authorList>
            <person name="Kim M.K."/>
        </authorList>
    </citation>
    <scope>NUCLEOTIDE SEQUENCE</scope>
    <source>
        <strain evidence="4">BT664</strain>
    </source>
</reference>
<protein>
    <submittedName>
        <fullName evidence="4">Response regulator transcription factor</fullName>
    </submittedName>
</protein>
<dbReference type="Gene3D" id="3.40.50.2300">
    <property type="match status" value="1"/>
</dbReference>